<evidence type="ECO:0000256" key="1">
    <source>
        <dbReference type="ARBA" id="ARBA00001971"/>
    </source>
</evidence>
<evidence type="ECO:0000313" key="15">
    <source>
        <dbReference type="Proteomes" id="UP000694924"/>
    </source>
</evidence>
<dbReference type="PRINTS" id="PR00385">
    <property type="entry name" value="P450"/>
</dbReference>
<keyword evidence="8" id="KW-0492">Microsome</keyword>
<feature type="transmembrane region" description="Helical" evidence="14">
    <location>
        <begin position="300"/>
        <end position="324"/>
    </location>
</feature>
<dbReference type="InterPro" id="IPR002401">
    <property type="entry name" value="Cyt_P450_E_grp-I"/>
</dbReference>
<name>A0ABM1IAY0_POLDO</name>
<organism evidence="15 16">
    <name type="scientific">Polistes dominula</name>
    <name type="common">European paper wasp</name>
    <name type="synonym">Vespa dominula</name>
    <dbReference type="NCBI Taxonomy" id="743375"/>
    <lineage>
        <taxon>Eukaryota</taxon>
        <taxon>Metazoa</taxon>
        <taxon>Ecdysozoa</taxon>
        <taxon>Arthropoda</taxon>
        <taxon>Hexapoda</taxon>
        <taxon>Insecta</taxon>
        <taxon>Pterygota</taxon>
        <taxon>Neoptera</taxon>
        <taxon>Endopterygota</taxon>
        <taxon>Hymenoptera</taxon>
        <taxon>Apocrita</taxon>
        <taxon>Aculeata</taxon>
        <taxon>Vespoidea</taxon>
        <taxon>Vespidae</taxon>
        <taxon>Polistinae</taxon>
        <taxon>Polistini</taxon>
        <taxon>Polistes</taxon>
    </lineage>
</organism>
<keyword evidence="14" id="KW-0812">Transmembrane</keyword>
<reference evidence="16" key="1">
    <citation type="submission" date="2025-08" db="UniProtKB">
        <authorList>
            <consortium name="RefSeq"/>
        </authorList>
    </citation>
    <scope>IDENTIFICATION</scope>
    <source>
        <tissue evidence="16">Whole body</tissue>
    </source>
</reference>
<sequence length="513" mass="59987">MELSFLPSSSFTILLTTLITIIVIKVISLFYYQYTYWKKQGVPTALNYPFFGINWKIFFGKTSFVDFCKIMYREVPEAKYIGSMDFALPILIIKDPELLKDITVKQFDHFPDHRAFVDETIDPVFGKNVFSLRGERWKEMRNTLSPSFTASKMRFMLELVSKCSNEFVNYFVEHPEAAKEVEMKDAFTRYTNDVIATVAFGISVNSMKDRNNIFFHKGVEATKFDGLWNIIKFTLLRICPGLMKLLRIGFLTQSTSQFFNDIIRETVKARDEQGIIRPDMIHLLMQARDKESSNLDIQDIVAQAFIFFLAGFDTSSTLMCFMVYELSLHQDIQKRLREEIDEALLRTNGEFNYEDLSKLTYMDMIINETLRKYPPAVFMDRLCAKRTVIPPSLPDGKEIVIEPETTLWIPCYGFHHDPKYFLNPDKFDPERFNDENKHNINPYTFFPFGLGPRKCIGERFALMETKVVIINILQKFIIKRTSKTVDPVEFDNKSFNLRIKGGFWINLELRQDL</sequence>
<comment type="similarity">
    <text evidence="4 13">Belongs to the cytochrome P450 family.</text>
</comment>
<keyword evidence="14" id="KW-1133">Transmembrane helix</keyword>
<keyword evidence="7" id="KW-0256">Endoplasmic reticulum</keyword>
<evidence type="ECO:0000256" key="11">
    <source>
        <dbReference type="ARBA" id="ARBA00023033"/>
    </source>
</evidence>
<keyword evidence="12 14" id="KW-0472">Membrane</keyword>
<dbReference type="PRINTS" id="PR00463">
    <property type="entry name" value="EP450I"/>
</dbReference>
<evidence type="ECO:0000256" key="6">
    <source>
        <dbReference type="ARBA" id="ARBA00022723"/>
    </source>
</evidence>
<evidence type="ECO:0000256" key="10">
    <source>
        <dbReference type="ARBA" id="ARBA00023004"/>
    </source>
</evidence>
<dbReference type="RefSeq" id="XP_015177367.1">
    <property type="nucleotide sequence ID" value="XM_015321881.1"/>
</dbReference>
<dbReference type="SUPFAM" id="SSF48264">
    <property type="entry name" value="Cytochrome P450"/>
    <property type="match status" value="1"/>
</dbReference>
<dbReference type="Pfam" id="PF00067">
    <property type="entry name" value="p450"/>
    <property type="match status" value="1"/>
</dbReference>
<keyword evidence="6 13" id="KW-0479">Metal-binding</keyword>
<dbReference type="CDD" id="cd11056">
    <property type="entry name" value="CYP6-like"/>
    <property type="match status" value="1"/>
</dbReference>
<evidence type="ECO:0000256" key="14">
    <source>
        <dbReference type="SAM" id="Phobius"/>
    </source>
</evidence>
<evidence type="ECO:0000256" key="12">
    <source>
        <dbReference type="ARBA" id="ARBA00023136"/>
    </source>
</evidence>
<dbReference type="InterPro" id="IPR017972">
    <property type="entry name" value="Cyt_P450_CS"/>
</dbReference>
<evidence type="ECO:0000313" key="16">
    <source>
        <dbReference type="RefSeq" id="XP_015177367.1"/>
    </source>
</evidence>
<evidence type="ECO:0000256" key="8">
    <source>
        <dbReference type="ARBA" id="ARBA00022848"/>
    </source>
</evidence>
<accession>A0ABM1IAY0</accession>
<comment type="cofactor">
    <cofactor evidence="1">
        <name>heme</name>
        <dbReference type="ChEBI" id="CHEBI:30413"/>
    </cofactor>
</comment>
<dbReference type="Gene3D" id="1.10.630.10">
    <property type="entry name" value="Cytochrome P450"/>
    <property type="match status" value="1"/>
</dbReference>
<dbReference type="InterPro" id="IPR050476">
    <property type="entry name" value="Insect_CytP450_Detox"/>
</dbReference>
<evidence type="ECO:0000256" key="3">
    <source>
        <dbReference type="ARBA" id="ARBA00004406"/>
    </source>
</evidence>
<comment type="subcellular location">
    <subcellularLocation>
        <location evidence="3">Endoplasmic reticulum membrane</location>
        <topology evidence="3">Peripheral membrane protein</topology>
    </subcellularLocation>
    <subcellularLocation>
        <location evidence="2">Microsome membrane</location>
        <topology evidence="2">Peripheral membrane protein</topology>
    </subcellularLocation>
</comment>
<evidence type="ECO:0000256" key="2">
    <source>
        <dbReference type="ARBA" id="ARBA00004174"/>
    </source>
</evidence>
<protein>
    <submittedName>
        <fullName evidence="16">Cytochrome P450 9e2-like</fullName>
    </submittedName>
</protein>
<dbReference type="GeneID" id="107066865"/>
<keyword evidence="11 13" id="KW-0503">Monooxygenase</keyword>
<evidence type="ECO:0000256" key="5">
    <source>
        <dbReference type="ARBA" id="ARBA00022617"/>
    </source>
</evidence>
<dbReference type="Proteomes" id="UP000694924">
    <property type="component" value="Unplaced"/>
</dbReference>
<evidence type="ECO:0000256" key="13">
    <source>
        <dbReference type="RuleBase" id="RU000461"/>
    </source>
</evidence>
<dbReference type="InterPro" id="IPR001128">
    <property type="entry name" value="Cyt_P450"/>
</dbReference>
<dbReference type="PROSITE" id="PS00086">
    <property type="entry name" value="CYTOCHROME_P450"/>
    <property type="match status" value="1"/>
</dbReference>
<keyword evidence="10 13" id="KW-0408">Iron</keyword>
<dbReference type="PANTHER" id="PTHR24292">
    <property type="entry name" value="CYTOCHROME P450"/>
    <property type="match status" value="1"/>
</dbReference>
<evidence type="ECO:0000256" key="7">
    <source>
        <dbReference type="ARBA" id="ARBA00022824"/>
    </source>
</evidence>
<evidence type="ECO:0000256" key="4">
    <source>
        <dbReference type="ARBA" id="ARBA00010617"/>
    </source>
</evidence>
<gene>
    <name evidence="16" type="primary">LOC107066865</name>
</gene>
<dbReference type="InterPro" id="IPR036396">
    <property type="entry name" value="Cyt_P450_sf"/>
</dbReference>
<proteinExistence type="inferred from homology"/>
<feature type="transmembrane region" description="Helical" evidence="14">
    <location>
        <begin position="12"/>
        <end position="32"/>
    </location>
</feature>
<keyword evidence="5 13" id="KW-0349">Heme</keyword>
<dbReference type="PANTHER" id="PTHR24292:SF54">
    <property type="entry name" value="CYP9F3-RELATED"/>
    <property type="match status" value="1"/>
</dbReference>
<keyword evidence="15" id="KW-1185">Reference proteome</keyword>
<keyword evidence="9 13" id="KW-0560">Oxidoreductase</keyword>
<evidence type="ECO:0000256" key="9">
    <source>
        <dbReference type="ARBA" id="ARBA00023002"/>
    </source>
</evidence>